<protein>
    <submittedName>
        <fullName evidence="1">Unnamed protein product</fullName>
    </submittedName>
</protein>
<accession>A0A9W6WLU6</accession>
<comment type="caution">
    <text evidence="1">The sequence shown here is derived from an EMBL/GenBank/DDBJ whole genome shotgun (WGS) entry which is preliminary data.</text>
</comment>
<dbReference type="EMBL" id="BSXW01000009">
    <property type="protein sequence ID" value="GMF09339.1"/>
    <property type="molecule type" value="Genomic_DNA"/>
</dbReference>
<organism evidence="1 2">
    <name type="scientific">Phytophthora lilii</name>
    <dbReference type="NCBI Taxonomy" id="2077276"/>
    <lineage>
        <taxon>Eukaryota</taxon>
        <taxon>Sar</taxon>
        <taxon>Stramenopiles</taxon>
        <taxon>Oomycota</taxon>
        <taxon>Peronosporomycetes</taxon>
        <taxon>Peronosporales</taxon>
        <taxon>Peronosporaceae</taxon>
        <taxon>Phytophthora</taxon>
    </lineage>
</organism>
<proteinExistence type="predicted"/>
<evidence type="ECO:0000313" key="2">
    <source>
        <dbReference type="Proteomes" id="UP001165083"/>
    </source>
</evidence>
<dbReference type="Proteomes" id="UP001165083">
    <property type="component" value="Unassembled WGS sequence"/>
</dbReference>
<reference evidence="1" key="1">
    <citation type="submission" date="2023-04" db="EMBL/GenBank/DDBJ databases">
        <title>Phytophthora lilii NBRC 32176.</title>
        <authorList>
            <person name="Ichikawa N."/>
            <person name="Sato H."/>
            <person name="Tonouchi N."/>
        </authorList>
    </citation>
    <scope>NUCLEOTIDE SEQUENCE</scope>
    <source>
        <strain evidence="1">NBRC 32176</strain>
    </source>
</reference>
<sequence>MEMALTSDVGATATTVLLTRPIDEHLVVVEDITEQKESTARHALVSRNSDSHQDVFPFLDFDMVAVFLMRLKLVARRKQRAAQAFKFLTVFILHDAFAIFLLKRS</sequence>
<keyword evidence="2" id="KW-1185">Reference proteome</keyword>
<gene>
    <name evidence="1" type="ORF">Plil01_000025000</name>
</gene>
<dbReference type="AlphaFoldDB" id="A0A9W6WLU6"/>
<name>A0A9W6WLU6_9STRA</name>
<evidence type="ECO:0000313" key="1">
    <source>
        <dbReference type="EMBL" id="GMF09339.1"/>
    </source>
</evidence>